<dbReference type="GO" id="GO:0003677">
    <property type="term" value="F:DNA binding"/>
    <property type="evidence" value="ECO:0007669"/>
    <property type="project" value="UniProtKB-KW"/>
</dbReference>
<gene>
    <name evidence="1" type="ORF">C6V83_01900</name>
</gene>
<dbReference type="OrthoDB" id="9148135at2"/>
<protein>
    <submittedName>
        <fullName evidence="1">Winged helix DNA-binding domain-containing protein</fullName>
    </submittedName>
</protein>
<dbReference type="Pfam" id="PF06224">
    <property type="entry name" value="AlkZ-like"/>
    <property type="match status" value="1"/>
</dbReference>
<accession>A0A2S0KC26</accession>
<evidence type="ECO:0000313" key="2">
    <source>
        <dbReference type="Proteomes" id="UP000239814"/>
    </source>
</evidence>
<dbReference type="PANTHER" id="PTHR38479">
    <property type="entry name" value="LMO0824 PROTEIN"/>
    <property type="match status" value="1"/>
</dbReference>
<dbReference type="RefSeq" id="WP_105940971.1">
    <property type="nucleotide sequence ID" value="NZ_CP027433.1"/>
</dbReference>
<evidence type="ECO:0000313" key="1">
    <source>
        <dbReference type="EMBL" id="AVL99236.1"/>
    </source>
</evidence>
<dbReference type="AlphaFoldDB" id="A0A2S0KC26"/>
<dbReference type="PANTHER" id="PTHR38479:SF2">
    <property type="entry name" value="WINGED HELIX DNA-BINDING DOMAIN-CONTAINING PROTEIN"/>
    <property type="match status" value="1"/>
</dbReference>
<dbReference type="EMBL" id="CP027433">
    <property type="protein sequence ID" value="AVL99236.1"/>
    <property type="molecule type" value="Genomic_DNA"/>
</dbReference>
<keyword evidence="1" id="KW-0238">DNA-binding</keyword>
<keyword evidence="2" id="KW-1185">Reference proteome</keyword>
<proteinExistence type="predicted"/>
<sequence>MKLTAQQWNRTLLQRQHLLERVDEDAVEVIDRCVGVQSQDPQAAFFALWSRIEGFDPAELDALLVEREVVRMALLRGTVFLMDGLDARWIRAAVQPALEAGLRGNPLPRLAGVDLGEVVACAAALFDDDSPIAGARIREALTDSWPDAPTEALTAVVRARLPLVQVPPRGLWRRCGAPAYRLLDQWIEPGEPAVTGEEARKDLIRLYLRGFGPASAAAVSRWSGLTGMGEVMAAMEADWELTEIVGPNGQRLYDLEGLPVASGDEPAPVRLLAPYDGVLVANADRAALADHDVYAATVTRNGRSPGFVLVDGRLAGTWKPAASGVELTELVSLSPAERSAVDAEAARLAEFVAG</sequence>
<dbReference type="Proteomes" id="UP000239814">
    <property type="component" value="Chromosome"/>
</dbReference>
<organism evidence="1 2">
    <name type="scientific">Gordonia iterans</name>
    <dbReference type="NCBI Taxonomy" id="1004901"/>
    <lineage>
        <taxon>Bacteria</taxon>
        <taxon>Bacillati</taxon>
        <taxon>Actinomycetota</taxon>
        <taxon>Actinomycetes</taxon>
        <taxon>Mycobacteriales</taxon>
        <taxon>Gordoniaceae</taxon>
        <taxon>Gordonia</taxon>
    </lineage>
</organism>
<reference evidence="1 2" key="1">
    <citation type="submission" date="2018-03" db="EMBL/GenBank/DDBJ databases">
        <title>Characteristics and genome of n-alkane degrading marine bacteria Gordonia iterans isolated from crude oil contaminated in Tae-an, South Korea.</title>
        <authorList>
            <person name="Lee S.-S."/>
            <person name="Kim H."/>
        </authorList>
    </citation>
    <scope>NUCLEOTIDE SEQUENCE [LARGE SCALE GENOMIC DNA]</scope>
    <source>
        <strain evidence="1 2">Co17</strain>
    </source>
</reference>
<dbReference type="InterPro" id="IPR009351">
    <property type="entry name" value="AlkZ-like"/>
</dbReference>
<name>A0A2S0KC26_9ACTN</name>
<dbReference type="KEGG" id="git:C6V83_01900"/>